<organism evidence="10 11">
    <name type="scientific">Shouchella lehensis G1</name>
    <dbReference type="NCBI Taxonomy" id="1246626"/>
    <lineage>
        <taxon>Bacteria</taxon>
        <taxon>Bacillati</taxon>
        <taxon>Bacillota</taxon>
        <taxon>Bacilli</taxon>
        <taxon>Bacillales</taxon>
        <taxon>Bacillaceae</taxon>
        <taxon>Shouchella</taxon>
    </lineage>
</organism>
<evidence type="ECO:0000256" key="1">
    <source>
        <dbReference type="ARBA" id="ARBA00004635"/>
    </source>
</evidence>
<dbReference type="AlphaFoldDB" id="A0A060LS84"/>
<dbReference type="InterPro" id="IPR038501">
    <property type="entry name" value="Spore_GerAC_C_sf"/>
</dbReference>
<dbReference type="NCBIfam" id="TIGR02887">
    <property type="entry name" value="spore_ger_x_C"/>
    <property type="match status" value="1"/>
</dbReference>
<accession>A0A060LS84</accession>
<sequence>MKKQILIIVTLCLLTGCWDERLVKDINLIYSQALDKTDEGLIETTIVTIGGAPNESGAQVSTQKPAIISAIGNTPRDSRMNLDRKVSGELYASKNRVTLLSQELAEDNIYSLLDVHFRSPISTTNARLAVVEGDAKRALHVKVAETPLISNYLGDLLLGLEEVESIPKASMEDVLSSLFDKGTDFVLPLMHVIDHENVALDGVALFDNDHMSGSINADQTLRLLLMDIDRRVPRRFNTRVTDNEERRVNNYVTIDVEEKNRTLKIKKEAPKQFSAHINLDLLLNVVEYPKDTLYIEKNVIKLNEEIQKQLQYECEEVLRIIQEANCDYYGIGKHIRAHHYKDWEAMNWEEDYANIPLTVSVQTKVVYHGIIN</sequence>
<dbReference type="Pfam" id="PF05504">
    <property type="entry name" value="Spore_GerAC"/>
    <property type="match status" value="1"/>
</dbReference>
<keyword evidence="6" id="KW-0564">Palmitate</keyword>
<keyword evidence="4" id="KW-0732">Signal</keyword>
<dbReference type="Proteomes" id="UP000027142">
    <property type="component" value="Chromosome"/>
</dbReference>
<dbReference type="STRING" id="1246626.BleG1_0409"/>
<evidence type="ECO:0000259" key="9">
    <source>
        <dbReference type="Pfam" id="PF25198"/>
    </source>
</evidence>
<keyword evidence="3" id="KW-0309">Germination</keyword>
<dbReference type="PROSITE" id="PS51257">
    <property type="entry name" value="PROKAR_LIPOPROTEIN"/>
    <property type="match status" value="1"/>
</dbReference>
<dbReference type="Gene3D" id="3.30.300.210">
    <property type="entry name" value="Nutrient germinant receptor protein C, domain 3"/>
    <property type="match status" value="1"/>
</dbReference>
<evidence type="ECO:0000256" key="6">
    <source>
        <dbReference type="ARBA" id="ARBA00023139"/>
    </source>
</evidence>
<keyword evidence="7" id="KW-0449">Lipoprotein</keyword>
<comment type="similarity">
    <text evidence="2">Belongs to the GerABKC lipoprotein family.</text>
</comment>
<evidence type="ECO:0000256" key="5">
    <source>
        <dbReference type="ARBA" id="ARBA00023136"/>
    </source>
</evidence>
<dbReference type="Pfam" id="PF25198">
    <property type="entry name" value="Spore_GerAC_N"/>
    <property type="match status" value="1"/>
</dbReference>
<dbReference type="RefSeq" id="WP_038476610.1">
    <property type="nucleotide sequence ID" value="NZ_CP003923.1"/>
</dbReference>
<comment type="subcellular location">
    <subcellularLocation>
        <location evidence="1">Membrane</location>
        <topology evidence="1">Lipid-anchor</topology>
    </subcellularLocation>
</comment>
<feature type="domain" description="Spore germination GerAC-like C-terminal" evidence="8">
    <location>
        <begin position="201"/>
        <end position="369"/>
    </location>
</feature>
<evidence type="ECO:0000259" key="8">
    <source>
        <dbReference type="Pfam" id="PF05504"/>
    </source>
</evidence>
<evidence type="ECO:0000256" key="3">
    <source>
        <dbReference type="ARBA" id="ARBA00022544"/>
    </source>
</evidence>
<keyword evidence="11" id="KW-1185">Reference proteome</keyword>
<proteinExistence type="inferred from homology"/>
<dbReference type="PANTHER" id="PTHR35789:SF1">
    <property type="entry name" value="SPORE GERMINATION PROTEIN B3"/>
    <property type="match status" value="1"/>
</dbReference>
<evidence type="ECO:0000256" key="2">
    <source>
        <dbReference type="ARBA" id="ARBA00007886"/>
    </source>
</evidence>
<dbReference type="PANTHER" id="PTHR35789">
    <property type="entry name" value="SPORE GERMINATION PROTEIN B3"/>
    <property type="match status" value="1"/>
</dbReference>
<dbReference type="GO" id="GO:0016020">
    <property type="term" value="C:membrane"/>
    <property type="evidence" value="ECO:0007669"/>
    <property type="project" value="UniProtKB-SubCell"/>
</dbReference>
<name>A0A060LS84_9BACI</name>
<evidence type="ECO:0000313" key="10">
    <source>
        <dbReference type="EMBL" id="AIC93017.1"/>
    </source>
</evidence>
<dbReference type="EMBL" id="CP003923">
    <property type="protein sequence ID" value="AIC93017.1"/>
    <property type="molecule type" value="Genomic_DNA"/>
</dbReference>
<gene>
    <name evidence="10" type="ORF">BleG1_0409</name>
</gene>
<dbReference type="InterPro" id="IPR057336">
    <property type="entry name" value="GerAC_N"/>
</dbReference>
<dbReference type="InterPro" id="IPR008844">
    <property type="entry name" value="Spore_GerAC-like"/>
</dbReference>
<feature type="domain" description="Spore germination protein N-terminal" evidence="9">
    <location>
        <begin position="19"/>
        <end position="191"/>
    </location>
</feature>
<dbReference type="OrthoDB" id="2370124at2"/>
<dbReference type="InterPro" id="IPR046953">
    <property type="entry name" value="Spore_GerAC-like_C"/>
</dbReference>
<evidence type="ECO:0000256" key="4">
    <source>
        <dbReference type="ARBA" id="ARBA00022729"/>
    </source>
</evidence>
<reference evidence="10 11" key="1">
    <citation type="journal article" date="2014" name="Gene">
        <title>A comparative genomic analysis of the alkalitolerant soil bacterium Bacillus lehensis G1.</title>
        <authorList>
            <person name="Noor Y.M."/>
            <person name="Samsulrizal N.H."/>
            <person name="Jema'on N.A."/>
            <person name="Low K.O."/>
            <person name="Ramli A.N."/>
            <person name="Alias N.I."/>
            <person name="Damis S.I."/>
            <person name="Fuzi S.F."/>
            <person name="Isa M.N."/>
            <person name="Murad A.M."/>
            <person name="Raih M.F."/>
            <person name="Bakar F.D."/>
            <person name="Najimudin N."/>
            <person name="Mahadi N.M."/>
            <person name="Illias R.M."/>
        </authorList>
    </citation>
    <scope>NUCLEOTIDE SEQUENCE [LARGE SCALE GENOMIC DNA]</scope>
    <source>
        <strain evidence="10 11">G1</strain>
    </source>
</reference>
<protein>
    <submittedName>
        <fullName evidence="10">Spore germination protein</fullName>
    </submittedName>
</protein>
<evidence type="ECO:0000313" key="11">
    <source>
        <dbReference type="Proteomes" id="UP000027142"/>
    </source>
</evidence>
<keyword evidence="5" id="KW-0472">Membrane</keyword>
<dbReference type="eggNOG" id="ENOG502ZB9S">
    <property type="taxonomic scope" value="Bacteria"/>
</dbReference>
<dbReference type="GO" id="GO:0009847">
    <property type="term" value="P:spore germination"/>
    <property type="evidence" value="ECO:0007669"/>
    <property type="project" value="InterPro"/>
</dbReference>
<dbReference type="HOGENOM" id="CLU_051140_1_1_9"/>
<dbReference type="PATRIC" id="fig|1246626.3.peg.398"/>
<evidence type="ECO:0000256" key="7">
    <source>
        <dbReference type="ARBA" id="ARBA00023288"/>
    </source>
</evidence>
<dbReference type="KEGG" id="ble:BleG1_0409"/>